<dbReference type="InterPro" id="IPR000845">
    <property type="entry name" value="Nucleoside_phosphorylase_d"/>
</dbReference>
<dbReference type="NCBIfam" id="TIGR01700">
    <property type="entry name" value="PNPH"/>
    <property type="match status" value="1"/>
</dbReference>
<dbReference type="GO" id="GO:0009116">
    <property type="term" value="P:nucleoside metabolic process"/>
    <property type="evidence" value="ECO:0007669"/>
    <property type="project" value="InterPro"/>
</dbReference>
<evidence type="ECO:0000256" key="3">
    <source>
        <dbReference type="ARBA" id="ARBA00022676"/>
    </source>
</evidence>
<dbReference type="AlphaFoldDB" id="A0A150WQI7"/>
<dbReference type="Proteomes" id="UP000075320">
    <property type="component" value="Unassembled WGS sequence"/>
</dbReference>
<comment type="similarity">
    <text evidence="2 5">Belongs to the PNP/MTAP phosphorylase family.</text>
</comment>
<comment type="function">
    <text evidence="5">The purine nucleoside phosphorylases catalyze the phosphorolytic breakdown of the N-glycosidic bond in the beta-(deoxy)ribonucleoside molecules, with the formation of the corresponding free purine bases and pentose-1-phosphate.</text>
</comment>
<evidence type="ECO:0000259" key="6">
    <source>
        <dbReference type="Pfam" id="PF01048"/>
    </source>
</evidence>
<proteinExistence type="inferred from homology"/>
<accession>A0A150WQI7</accession>
<dbReference type="GO" id="GO:0004731">
    <property type="term" value="F:purine-nucleoside phosphorylase activity"/>
    <property type="evidence" value="ECO:0007669"/>
    <property type="project" value="UniProtKB-EC"/>
</dbReference>
<dbReference type="OrthoDB" id="5289938at2"/>
<dbReference type="InterPro" id="IPR011270">
    <property type="entry name" value="Pur_Nuc_Pase_Ino/Guo-sp"/>
</dbReference>
<dbReference type="PANTHER" id="PTHR11904">
    <property type="entry name" value="METHYLTHIOADENOSINE/PURINE NUCLEOSIDE PHOSPHORYLASE"/>
    <property type="match status" value="1"/>
</dbReference>
<dbReference type="EC" id="2.4.2.1" evidence="5"/>
<dbReference type="PANTHER" id="PTHR11904:SF9">
    <property type="entry name" value="PURINE NUCLEOSIDE PHOSPHORYLASE-RELATED"/>
    <property type="match status" value="1"/>
</dbReference>
<keyword evidence="3 5" id="KW-0328">Glycosyltransferase</keyword>
<dbReference type="CDD" id="cd09009">
    <property type="entry name" value="PNP-EcPNPII_like"/>
    <property type="match status" value="1"/>
</dbReference>
<dbReference type="Gene3D" id="3.40.50.1580">
    <property type="entry name" value="Nucleoside phosphorylase domain"/>
    <property type="match status" value="1"/>
</dbReference>
<dbReference type="NCBIfam" id="NF006054">
    <property type="entry name" value="PRK08202.1"/>
    <property type="match status" value="1"/>
</dbReference>
<comment type="pathway">
    <text evidence="1 5">Purine metabolism; purine nucleoside salvage.</text>
</comment>
<reference evidence="7 8" key="1">
    <citation type="submission" date="2016-03" db="EMBL/GenBank/DDBJ databases">
        <authorList>
            <person name="Ploux O."/>
        </authorList>
    </citation>
    <scope>NUCLEOTIDE SEQUENCE [LARGE SCALE GENOMIC DNA]</scope>
    <source>
        <strain evidence="7 8">R0</strain>
    </source>
</reference>
<protein>
    <recommendedName>
        <fullName evidence="5">Purine nucleoside phosphorylase</fullName>
        <ecNumber evidence="5">2.4.2.1</ecNumber>
    </recommendedName>
    <alternativeName>
        <fullName evidence="5">Inosine-guanosine phosphorylase</fullName>
    </alternativeName>
</protein>
<evidence type="ECO:0000256" key="5">
    <source>
        <dbReference type="PIRNR" id="PIRNR000477"/>
    </source>
</evidence>
<dbReference type="GO" id="GO:0005737">
    <property type="term" value="C:cytoplasm"/>
    <property type="evidence" value="ECO:0007669"/>
    <property type="project" value="TreeGrafter"/>
</dbReference>
<keyword evidence="8" id="KW-1185">Reference proteome</keyword>
<feature type="domain" description="Nucleoside phosphorylase" evidence="6">
    <location>
        <begin position="22"/>
        <end position="268"/>
    </location>
</feature>
<sequence length="271" mass="29593">MVLNKLQETVTYIRTKTSAKPKVGVVLGSGLGAFVKDVQIECTLPYKDIPHFSPPTVEGHSGNLIFGKIDNQSIAILQGRNHYYEGHSMESVVFPTRTLAMLGIETLILTNSAGGFGENMQAGDFMIIEDHINLMGTNPLMGPNIKELGPRFPDMTEAYDKRLISMMENLLLKQGTRFHKGVYCGVSGPTYETPSEVRYLKLIGGKAVGMSTVPETIAANHLGLRVAALSCITNLAAGVSTQKLSHSEVTETANRVESQFCSFLREFIPQI</sequence>
<evidence type="ECO:0000256" key="2">
    <source>
        <dbReference type="ARBA" id="ARBA00006751"/>
    </source>
</evidence>
<comment type="caution">
    <text evidence="7">The sequence shown here is derived from an EMBL/GenBank/DDBJ whole genome shotgun (WGS) entry which is preliminary data.</text>
</comment>
<gene>
    <name evidence="7" type="ORF">AZI86_06330</name>
</gene>
<dbReference type="PIRSF" id="PIRSF000477">
    <property type="entry name" value="PurNPase"/>
    <property type="match status" value="1"/>
</dbReference>
<evidence type="ECO:0000256" key="4">
    <source>
        <dbReference type="ARBA" id="ARBA00022679"/>
    </source>
</evidence>
<dbReference type="NCBIfam" id="TIGR01697">
    <property type="entry name" value="PNPH-PUNA-XAPA"/>
    <property type="match status" value="1"/>
</dbReference>
<evidence type="ECO:0000256" key="1">
    <source>
        <dbReference type="ARBA" id="ARBA00005058"/>
    </source>
</evidence>
<dbReference type="InterPro" id="IPR011268">
    <property type="entry name" value="Purine_phosphorylase"/>
</dbReference>
<evidence type="ECO:0000313" key="8">
    <source>
        <dbReference type="Proteomes" id="UP000075320"/>
    </source>
</evidence>
<evidence type="ECO:0000313" key="7">
    <source>
        <dbReference type="EMBL" id="KYG66658.1"/>
    </source>
</evidence>
<dbReference type="InterPro" id="IPR035994">
    <property type="entry name" value="Nucleoside_phosphorylase_sf"/>
</dbReference>
<name>A0A150WQI7_BDEBC</name>
<dbReference type="RefSeq" id="WP_061834225.1">
    <property type="nucleotide sequence ID" value="NZ_LUKE01000001.1"/>
</dbReference>
<dbReference type="SUPFAM" id="SSF53167">
    <property type="entry name" value="Purine and uridine phosphorylases"/>
    <property type="match status" value="1"/>
</dbReference>
<dbReference type="UniPathway" id="UPA00606"/>
<keyword evidence="4 5" id="KW-0808">Transferase</keyword>
<dbReference type="Pfam" id="PF01048">
    <property type="entry name" value="PNP_UDP_1"/>
    <property type="match status" value="1"/>
</dbReference>
<organism evidence="7 8">
    <name type="scientific">Bdellovibrio bacteriovorus</name>
    <dbReference type="NCBI Taxonomy" id="959"/>
    <lineage>
        <taxon>Bacteria</taxon>
        <taxon>Pseudomonadati</taxon>
        <taxon>Bdellovibrionota</taxon>
        <taxon>Bdellovibrionia</taxon>
        <taxon>Bdellovibrionales</taxon>
        <taxon>Pseudobdellovibrionaceae</taxon>
        <taxon>Bdellovibrio</taxon>
    </lineage>
</organism>
<dbReference type="EMBL" id="LUKE01000001">
    <property type="protein sequence ID" value="KYG66658.1"/>
    <property type="molecule type" value="Genomic_DNA"/>
</dbReference>